<dbReference type="Proteomes" id="UP000004030">
    <property type="component" value="Unassembled WGS sequence"/>
</dbReference>
<evidence type="ECO:0000256" key="1">
    <source>
        <dbReference type="ARBA" id="ARBA00023015"/>
    </source>
</evidence>
<organism evidence="6 7">
    <name type="scientific">Novosphingobium pentaromativorans US6-1</name>
    <dbReference type="NCBI Taxonomy" id="1088721"/>
    <lineage>
        <taxon>Bacteria</taxon>
        <taxon>Pseudomonadati</taxon>
        <taxon>Pseudomonadota</taxon>
        <taxon>Alphaproteobacteria</taxon>
        <taxon>Sphingomonadales</taxon>
        <taxon>Sphingomonadaceae</taxon>
        <taxon>Novosphingobium</taxon>
    </lineage>
</organism>
<evidence type="ECO:0000313" key="7">
    <source>
        <dbReference type="Proteomes" id="UP000004030"/>
    </source>
</evidence>
<dbReference type="SUPFAM" id="SSF46689">
    <property type="entry name" value="Homeodomain-like"/>
    <property type="match status" value="1"/>
</dbReference>
<keyword evidence="7" id="KW-1185">Reference proteome</keyword>
<dbReference type="RefSeq" id="WP_007014211.1">
    <property type="nucleotide sequence ID" value="NZ_AGFM01000054.1"/>
</dbReference>
<feature type="domain" description="HTH tetR-type" evidence="5">
    <location>
        <begin position="40"/>
        <end position="100"/>
    </location>
</feature>
<dbReference type="Gene3D" id="1.10.10.60">
    <property type="entry name" value="Homeodomain-like"/>
    <property type="match status" value="1"/>
</dbReference>
<dbReference type="InterPro" id="IPR009057">
    <property type="entry name" value="Homeodomain-like_sf"/>
</dbReference>
<dbReference type="InterPro" id="IPR050109">
    <property type="entry name" value="HTH-type_TetR-like_transc_reg"/>
</dbReference>
<keyword evidence="3" id="KW-0804">Transcription</keyword>
<dbReference type="PRINTS" id="PR00455">
    <property type="entry name" value="HTHTETR"/>
</dbReference>
<dbReference type="eggNOG" id="COG1309">
    <property type="taxonomic scope" value="Bacteria"/>
</dbReference>
<reference evidence="6 7" key="1">
    <citation type="journal article" date="2012" name="J. Bacteriol.">
        <title>Genome sequence of benzo(a)pyrene-degrading bacterium Novosphingobium pentaromativorans US6-1.</title>
        <authorList>
            <person name="Luo Y.R."/>
            <person name="Kang S.G."/>
            <person name="Kim S.J."/>
            <person name="Kim M.R."/>
            <person name="Li N."/>
            <person name="Lee J.H."/>
            <person name="Kwon K.K."/>
        </authorList>
    </citation>
    <scope>NUCLEOTIDE SEQUENCE [LARGE SCALE GENOMIC DNA]</scope>
    <source>
        <strain evidence="6 7">US6-1</strain>
    </source>
</reference>
<protein>
    <submittedName>
        <fullName evidence="6">TetR family transcriptional regulator</fullName>
    </submittedName>
</protein>
<gene>
    <name evidence="6" type="ORF">NSU_3303</name>
</gene>
<sequence length="219" mass="24347">MIGIDSMGRHAMPLSMTVASHSETSPEHPFDRANYDAGISPRKREILEIAAQLFARKGYRGTSLRDIGSQAGVFGGSLYHHIKSKDALFLELHNAALDAAETRIAQAVRGVEGAWQKLEIACATLLDIQLAPDSLTMPMMNDFREVPDAIRGSLVARRDQFEGLFRQLVENLPLPPEIDRSIYRNLLLSQLNSAGDWYRPGRLSPKEIAAQIVAVFRHE</sequence>
<evidence type="ECO:0000256" key="4">
    <source>
        <dbReference type="PROSITE-ProRule" id="PRU00335"/>
    </source>
</evidence>
<dbReference type="PATRIC" id="fig|1088721.3.peg.3259"/>
<evidence type="ECO:0000259" key="5">
    <source>
        <dbReference type="PROSITE" id="PS50977"/>
    </source>
</evidence>
<dbReference type="PROSITE" id="PS50977">
    <property type="entry name" value="HTH_TETR_2"/>
    <property type="match status" value="1"/>
</dbReference>
<dbReference type="PANTHER" id="PTHR30055:SF234">
    <property type="entry name" value="HTH-TYPE TRANSCRIPTIONAL REGULATOR BETI"/>
    <property type="match status" value="1"/>
</dbReference>
<name>G6EG32_9SPHN</name>
<dbReference type="EMBL" id="AGFM01000054">
    <property type="protein sequence ID" value="EHJ59721.1"/>
    <property type="molecule type" value="Genomic_DNA"/>
</dbReference>
<feature type="DNA-binding region" description="H-T-H motif" evidence="4">
    <location>
        <begin position="63"/>
        <end position="82"/>
    </location>
</feature>
<evidence type="ECO:0000313" key="6">
    <source>
        <dbReference type="EMBL" id="EHJ59721.1"/>
    </source>
</evidence>
<dbReference type="GO" id="GO:0000976">
    <property type="term" value="F:transcription cis-regulatory region binding"/>
    <property type="evidence" value="ECO:0007669"/>
    <property type="project" value="TreeGrafter"/>
</dbReference>
<dbReference type="InterPro" id="IPR041490">
    <property type="entry name" value="KstR2_TetR_C"/>
</dbReference>
<dbReference type="AlphaFoldDB" id="G6EG32"/>
<dbReference type="Pfam" id="PF17932">
    <property type="entry name" value="TetR_C_24"/>
    <property type="match status" value="1"/>
</dbReference>
<keyword evidence="1" id="KW-0805">Transcription regulation</keyword>
<dbReference type="PANTHER" id="PTHR30055">
    <property type="entry name" value="HTH-TYPE TRANSCRIPTIONAL REGULATOR RUTR"/>
    <property type="match status" value="1"/>
</dbReference>
<evidence type="ECO:0000256" key="3">
    <source>
        <dbReference type="ARBA" id="ARBA00023163"/>
    </source>
</evidence>
<keyword evidence="2 4" id="KW-0238">DNA-binding</keyword>
<dbReference type="Gene3D" id="1.10.357.10">
    <property type="entry name" value="Tetracycline Repressor, domain 2"/>
    <property type="match status" value="1"/>
</dbReference>
<proteinExistence type="predicted"/>
<accession>G6EG32</accession>
<dbReference type="Pfam" id="PF00440">
    <property type="entry name" value="TetR_N"/>
    <property type="match status" value="1"/>
</dbReference>
<evidence type="ECO:0000256" key="2">
    <source>
        <dbReference type="ARBA" id="ARBA00023125"/>
    </source>
</evidence>
<dbReference type="GO" id="GO:0003700">
    <property type="term" value="F:DNA-binding transcription factor activity"/>
    <property type="evidence" value="ECO:0007669"/>
    <property type="project" value="TreeGrafter"/>
</dbReference>
<dbReference type="InterPro" id="IPR001647">
    <property type="entry name" value="HTH_TetR"/>
</dbReference>
<comment type="caution">
    <text evidence="6">The sequence shown here is derived from an EMBL/GenBank/DDBJ whole genome shotgun (WGS) entry which is preliminary data.</text>
</comment>